<evidence type="ECO:0000313" key="7">
    <source>
        <dbReference type="Proteomes" id="UP000579812"/>
    </source>
</evidence>
<evidence type="ECO:0000256" key="4">
    <source>
        <dbReference type="SAM" id="MobiDB-lite"/>
    </source>
</evidence>
<evidence type="ECO:0000259" key="5">
    <source>
        <dbReference type="PROSITE" id="PS50235"/>
    </source>
</evidence>
<dbReference type="InterPro" id="IPR038765">
    <property type="entry name" value="Papain-like_cys_pep_sf"/>
</dbReference>
<dbReference type="GO" id="GO:0004843">
    <property type="term" value="F:cysteine-type deubiquitinase activity"/>
    <property type="evidence" value="ECO:0007669"/>
    <property type="project" value="UniProtKB-EC"/>
</dbReference>
<dbReference type="EC" id="3.4.19.12" evidence="2"/>
<evidence type="ECO:0000256" key="2">
    <source>
        <dbReference type="ARBA" id="ARBA00012759"/>
    </source>
</evidence>
<dbReference type="Pfam" id="PF00443">
    <property type="entry name" value="UCH"/>
    <property type="match status" value="1"/>
</dbReference>
<comment type="caution">
    <text evidence="6">The sequence shown here is derived from an EMBL/GenBank/DDBJ whole genome shotgun (WGS) entry which is preliminary data.</text>
</comment>
<organism evidence="6 7">
    <name type="scientific">Onychostoma macrolepis</name>
    <dbReference type="NCBI Taxonomy" id="369639"/>
    <lineage>
        <taxon>Eukaryota</taxon>
        <taxon>Metazoa</taxon>
        <taxon>Chordata</taxon>
        <taxon>Craniata</taxon>
        <taxon>Vertebrata</taxon>
        <taxon>Euteleostomi</taxon>
        <taxon>Actinopterygii</taxon>
        <taxon>Neopterygii</taxon>
        <taxon>Teleostei</taxon>
        <taxon>Ostariophysi</taxon>
        <taxon>Cypriniformes</taxon>
        <taxon>Cyprinidae</taxon>
        <taxon>Acrossocheilinae</taxon>
        <taxon>Onychostoma</taxon>
    </lineage>
</organism>
<feature type="compositionally biased region" description="Basic and acidic residues" evidence="4">
    <location>
        <begin position="80"/>
        <end position="89"/>
    </location>
</feature>
<dbReference type="PROSITE" id="PS50235">
    <property type="entry name" value="USP_3"/>
    <property type="match status" value="1"/>
</dbReference>
<reference evidence="6 7" key="1">
    <citation type="submission" date="2020-04" db="EMBL/GenBank/DDBJ databases">
        <title>Chromosome-level genome assembly of a cyprinid fish Onychostoma macrolepis by integration of Nanopore Sequencing, Bionano and Hi-C technology.</title>
        <authorList>
            <person name="Wang D."/>
        </authorList>
    </citation>
    <scope>NUCLEOTIDE SEQUENCE [LARGE SCALE GENOMIC DNA]</scope>
    <source>
        <strain evidence="6">SWU-2019</strain>
        <tissue evidence="6">Muscle</tissue>
    </source>
</reference>
<dbReference type="PANTHER" id="PTHR21646">
    <property type="entry name" value="UBIQUITIN CARBOXYL-TERMINAL HYDROLASE"/>
    <property type="match status" value="1"/>
</dbReference>
<comment type="catalytic activity">
    <reaction evidence="1">
        <text>Thiol-dependent hydrolysis of ester, thioester, amide, peptide and isopeptide bonds formed by the C-terminal Gly of ubiquitin (a 76-residue protein attached to proteins as an intracellular targeting signal).</text>
        <dbReference type="EC" id="3.4.19.12"/>
    </reaction>
</comment>
<dbReference type="InterPro" id="IPR001394">
    <property type="entry name" value="Peptidase_C19_UCH"/>
</dbReference>
<feature type="region of interest" description="Disordered" evidence="4">
    <location>
        <begin position="78"/>
        <end position="101"/>
    </location>
</feature>
<proteinExistence type="predicted"/>
<evidence type="ECO:0000313" key="6">
    <source>
        <dbReference type="EMBL" id="KAF4119180.1"/>
    </source>
</evidence>
<evidence type="ECO:0000256" key="3">
    <source>
        <dbReference type="ARBA" id="ARBA00022801"/>
    </source>
</evidence>
<dbReference type="SUPFAM" id="SSF54001">
    <property type="entry name" value="Cysteine proteinases"/>
    <property type="match status" value="1"/>
</dbReference>
<dbReference type="Gene3D" id="3.90.70.10">
    <property type="entry name" value="Cysteine proteinases"/>
    <property type="match status" value="1"/>
</dbReference>
<keyword evidence="3" id="KW-0378">Hydrolase</keyword>
<feature type="domain" description="USP" evidence="5">
    <location>
        <begin position="1"/>
        <end position="85"/>
    </location>
</feature>
<dbReference type="InterPro" id="IPR028889">
    <property type="entry name" value="USP"/>
</dbReference>
<accession>A0A7J6DIU0</accession>
<dbReference type="PROSITE" id="PS00973">
    <property type="entry name" value="USP_2"/>
    <property type="match status" value="1"/>
</dbReference>
<protein>
    <recommendedName>
        <fullName evidence="2">ubiquitinyl hydrolase 1</fullName>
        <ecNumber evidence="2">3.4.19.12</ecNumber>
    </recommendedName>
</protein>
<dbReference type="PANTHER" id="PTHR21646:SF23">
    <property type="entry name" value="UBIQUITIN CARBOXYL-TERMINAL HYDROLASE USP2"/>
    <property type="match status" value="1"/>
</dbReference>
<dbReference type="InterPro" id="IPR018200">
    <property type="entry name" value="USP_CS"/>
</dbReference>
<dbReference type="AlphaFoldDB" id="A0A7J6DIU0"/>
<dbReference type="Proteomes" id="UP000579812">
    <property type="component" value="Unassembled WGS sequence"/>
</dbReference>
<keyword evidence="7" id="KW-1185">Reference proteome</keyword>
<sequence length="101" mass="11722">MGLKNHCPMDVPLHLSLQEQEYCLYAVINHSGSRFRGHYTAVSRSLTDNKWYCFDDRRVTEQRSGAHSKPQLEVSAALREAAEQNDQDKSPYYQETTKKKM</sequence>
<dbReference type="EMBL" id="JAAMOB010000001">
    <property type="protein sequence ID" value="KAF4119180.1"/>
    <property type="molecule type" value="Genomic_DNA"/>
</dbReference>
<name>A0A7J6DIU0_9TELE</name>
<dbReference type="InterPro" id="IPR050185">
    <property type="entry name" value="Ub_carboxyl-term_hydrolase"/>
</dbReference>
<dbReference type="GO" id="GO:0016579">
    <property type="term" value="P:protein deubiquitination"/>
    <property type="evidence" value="ECO:0007669"/>
    <property type="project" value="InterPro"/>
</dbReference>
<evidence type="ECO:0000256" key="1">
    <source>
        <dbReference type="ARBA" id="ARBA00000707"/>
    </source>
</evidence>
<gene>
    <name evidence="6" type="ORF">G5714_001231</name>
</gene>